<evidence type="ECO:0000256" key="5">
    <source>
        <dbReference type="ARBA" id="ARBA00022741"/>
    </source>
</evidence>
<evidence type="ECO:0000256" key="2">
    <source>
        <dbReference type="ARBA" id="ARBA00022517"/>
    </source>
</evidence>
<dbReference type="InterPro" id="IPR030378">
    <property type="entry name" value="G_CP_dom"/>
</dbReference>
<name>A0ABY1M3F1_9BACL</name>
<evidence type="ECO:0000256" key="8">
    <source>
        <dbReference type="ARBA" id="ARBA00022884"/>
    </source>
</evidence>
<dbReference type="HAMAP" id="MF_01820">
    <property type="entry name" value="GTPase_RsgA"/>
    <property type="match status" value="1"/>
</dbReference>
<keyword evidence="4 10" id="KW-0699">rRNA-binding</keyword>
<evidence type="ECO:0000313" key="14">
    <source>
        <dbReference type="EMBL" id="SMF67987.1"/>
    </source>
</evidence>
<feature type="compositionally biased region" description="Basic and acidic residues" evidence="11">
    <location>
        <begin position="345"/>
        <end position="364"/>
    </location>
</feature>
<dbReference type="PROSITE" id="PS50936">
    <property type="entry name" value="ENGC_GTPASE"/>
    <property type="match status" value="1"/>
</dbReference>
<dbReference type="Gene3D" id="3.40.50.300">
    <property type="entry name" value="P-loop containing nucleotide triphosphate hydrolases"/>
    <property type="match status" value="1"/>
</dbReference>
<feature type="region of interest" description="Disordered" evidence="11">
    <location>
        <begin position="324"/>
        <end position="364"/>
    </location>
</feature>
<comment type="caution">
    <text evidence="14">The sequence shown here is derived from an EMBL/GenBank/DDBJ whole genome shotgun (WGS) entry which is preliminary data.</text>
</comment>
<dbReference type="InterPro" id="IPR004881">
    <property type="entry name" value="Ribosome_biogen_GTPase_RsgA"/>
</dbReference>
<dbReference type="Gene3D" id="1.10.40.50">
    <property type="entry name" value="Probable gtpase engc, domain 3"/>
    <property type="match status" value="1"/>
</dbReference>
<evidence type="ECO:0000256" key="9">
    <source>
        <dbReference type="ARBA" id="ARBA00023134"/>
    </source>
</evidence>
<dbReference type="RefSeq" id="WP_085279867.1">
    <property type="nucleotide sequence ID" value="NZ_FXAE01000079.1"/>
</dbReference>
<evidence type="ECO:0000313" key="15">
    <source>
        <dbReference type="Proteomes" id="UP000192939"/>
    </source>
</evidence>
<comment type="subcellular location">
    <subcellularLocation>
        <location evidence="10">Cytoplasm</location>
    </subcellularLocation>
</comment>
<feature type="binding site" evidence="10">
    <location>
        <position position="296"/>
    </location>
    <ligand>
        <name>Zn(2+)</name>
        <dbReference type="ChEBI" id="CHEBI:29105"/>
    </ligand>
</feature>
<proteinExistence type="inferred from homology"/>
<keyword evidence="15" id="KW-1185">Reference proteome</keyword>
<comment type="cofactor">
    <cofactor evidence="10">
        <name>Zn(2+)</name>
        <dbReference type="ChEBI" id="CHEBI:29105"/>
    </cofactor>
    <text evidence="10">Binds 1 zinc ion per subunit.</text>
</comment>
<feature type="domain" description="CP-type G" evidence="13">
    <location>
        <begin position="105"/>
        <end position="260"/>
    </location>
</feature>
<feature type="binding site" evidence="10">
    <location>
        <position position="283"/>
    </location>
    <ligand>
        <name>Zn(2+)</name>
        <dbReference type="ChEBI" id="CHEBI:29105"/>
    </ligand>
</feature>
<keyword evidence="9 10" id="KW-0342">GTP-binding</keyword>
<sequence length="364" mass="40698">MKLNELGWNPEREDAFHEMGLDLVSPGRIIADHGHKYRVATERGEGWAEMSGRLQFELGERSEFPAVGDWVAVRFLCDSGGDAVIHGVLPRTSRISRRAAGSVPTEQVVAANVDLLFLVAALNLDYNLRRLERYLIMAWNSGATPVIVLSKADLCDDPERYVAEAESIAPGVPVIAVSALEDLGREQVDDLLKPGVTVALTGSSGAGKSTILNWMAGKDVQKTQAIREDDSRGRHTTTHRELFVLPQGAVMIDTPGMRELQLWDDDGGWSEAFGEIEKLVKQCRFSDCQHKREAGCAVREALQNGQLERKRFENYLKTQRELKFQAAKEQTRQRSVRAASSGKSSRREPRGKGEQRRRFVNEWE</sequence>
<dbReference type="Pfam" id="PF03193">
    <property type="entry name" value="RsgA_GTPase"/>
    <property type="match status" value="1"/>
</dbReference>
<dbReference type="PANTHER" id="PTHR32120">
    <property type="entry name" value="SMALL RIBOSOMAL SUBUNIT BIOGENESIS GTPASE RSGA"/>
    <property type="match status" value="1"/>
</dbReference>
<feature type="binding site" evidence="10">
    <location>
        <begin position="202"/>
        <end position="210"/>
    </location>
    <ligand>
        <name>GTP</name>
        <dbReference type="ChEBI" id="CHEBI:37565"/>
    </ligand>
</feature>
<dbReference type="EC" id="3.6.1.-" evidence="10"/>
<evidence type="ECO:0000259" key="13">
    <source>
        <dbReference type="PROSITE" id="PS51721"/>
    </source>
</evidence>
<dbReference type="EMBL" id="FXAE01000079">
    <property type="protein sequence ID" value="SMF67987.1"/>
    <property type="molecule type" value="Genomic_DNA"/>
</dbReference>
<dbReference type="Proteomes" id="UP000192939">
    <property type="component" value="Unassembled WGS sequence"/>
</dbReference>
<comment type="subunit">
    <text evidence="10">Monomer. Associates with 30S ribosomal subunit, binds 16S rRNA.</text>
</comment>
<dbReference type="SUPFAM" id="SSF52540">
    <property type="entry name" value="P-loop containing nucleoside triphosphate hydrolases"/>
    <property type="match status" value="1"/>
</dbReference>
<feature type="binding site" evidence="10">
    <location>
        <begin position="150"/>
        <end position="153"/>
    </location>
    <ligand>
        <name>GTP</name>
        <dbReference type="ChEBI" id="CHEBI:37565"/>
    </ligand>
</feature>
<keyword evidence="1 10" id="KW-0963">Cytoplasm</keyword>
<comment type="function">
    <text evidence="10">One of several proteins that assist in the late maturation steps of the functional core of the 30S ribosomal subunit. Helps release RbfA from mature subunits. May play a role in the assembly of ribosomal proteins into the subunit. Circularly permuted GTPase that catalyzes slow GTP hydrolysis, GTPase activity is stimulated by the 30S ribosomal subunit.</text>
</comment>
<gene>
    <name evidence="10" type="primary">rsgA</name>
    <name evidence="14" type="ORF">SAMN02744124_04325</name>
</gene>
<reference evidence="14 15" key="1">
    <citation type="submission" date="2017-04" db="EMBL/GenBank/DDBJ databases">
        <authorList>
            <person name="Varghese N."/>
            <person name="Submissions S."/>
        </authorList>
    </citation>
    <scope>NUCLEOTIDE SEQUENCE [LARGE SCALE GENOMIC DNA]</scope>
    <source>
        <strain evidence="14 15">J12</strain>
    </source>
</reference>
<keyword evidence="5 10" id="KW-0547">Nucleotide-binding</keyword>
<dbReference type="PANTHER" id="PTHR32120:SF10">
    <property type="entry name" value="SMALL RIBOSOMAL SUBUNIT BIOGENESIS GTPASE RSGA"/>
    <property type="match status" value="1"/>
</dbReference>
<evidence type="ECO:0000256" key="3">
    <source>
        <dbReference type="ARBA" id="ARBA00022723"/>
    </source>
</evidence>
<keyword evidence="2 10" id="KW-0690">Ribosome biogenesis</keyword>
<evidence type="ECO:0000256" key="6">
    <source>
        <dbReference type="ARBA" id="ARBA00022801"/>
    </source>
</evidence>
<dbReference type="PROSITE" id="PS51721">
    <property type="entry name" value="G_CP"/>
    <property type="match status" value="1"/>
</dbReference>
<comment type="similarity">
    <text evidence="10">Belongs to the TRAFAC class YlqF/YawG GTPase family. RsgA subfamily.</text>
</comment>
<keyword evidence="3 10" id="KW-0479">Metal-binding</keyword>
<evidence type="ECO:0000256" key="10">
    <source>
        <dbReference type="HAMAP-Rule" id="MF_01820"/>
    </source>
</evidence>
<dbReference type="NCBIfam" id="TIGR00157">
    <property type="entry name" value="ribosome small subunit-dependent GTPase A"/>
    <property type="match status" value="1"/>
</dbReference>
<evidence type="ECO:0000256" key="1">
    <source>
        <dbReference type="ARBA" id="ARBA00022490"/>
    </source>
</evidence>
<dbReference type="CDD" id="cd01854">
    <property type="entry name" value="YjeQ_EngC"/>
    <property type="match status" value="1"/>
</dbReference>
<keyword evidence="8 10" id="KW-0694">RNA-binding</keyword>
<keyword evidence="7 10" id="KW-0862">Zinc</keyword>
<feature type="binding site" evidence="10">
    <location>
        <position position="290"/>
    </location>
    <ligand>
        <name>Zn(2+)</name>
        <dbReference type="ChEBI" id="CHEBI:29105"/>
    </ligand>
</feature>
<evidence type="ECO:0000256" key="11">
    <source>
        <dbReference type="SAM" id="MobiDB-lite"/>
    </source>
</evidence>
<dbReference type="InterPro" id="IPR010914">
    <property type="entry name" value="RsgA_GTPase_dom"/>
</dbReference>
<protein>
    <recommendedName>
        <fullName evidence="10">Small ribosomal subunit biogenesis GTPase RsgA</fullName>
        <ecNumber evidence="10">3.6.1.-</ecNumber>
    </recommendedName>
</protein>
<dbReference type="InterPro" id="IPR027417">
    <property type="entry name" value="P-loop_NTPase"/>
</dbReference>
<accession>A0ABY1M3F1</accession>
<evidence type="ECO:0000256" key="7">
    <source>
        <dbReference type="ARBA" id="ARBA00022833"/>
    </source>
</evidence>
<feature type="binding site" evidence="10">
    <location>
        <position position="288"/>
    </location>
    <ligand>
        <name>Zn(2+)</name>
        <dbReference type="ChEBI" id="CHEBI:29105"/>
    </ligand>
</feature>
<evidence type="ECO:0000256" key="4">
    <source>
        <dbReference type="ARBA" id="ARBA00022730"/>
    </source>
</evidence>
<organism evidence="14 15">
    <name type="scientific">Paenibacillus barengoltzii J12</name>
    <dbReference type="NCBI Taxonomy" id="935846"/>
    <lineage>
        <taxon>Bacteria</taxon>
        <taxon>Bacillati</taxon>
        <taxon>Bacillota</taxon>
        <taxon>Bacilli</taxon>
        <taxon>Bacillales</taxon>
        <taxon>Paenibacillaceae</taxon>
        <taxon>Paenibacillus</taxon>
    </lineage>
</organism>
<evidence type="ECO:0000259" key="12">
    <source>
        <dbReference type="PROSITE" id="PS50936"/>
    </source>
</evidence>
<keyword evidence="6 10" id="KW-0378">Hydrolase</keyword>
<feature type="domain" description="EngC GTPase" evidence="12">
    <location>
        <begin position="111"/>
        <end position="258"/>
    </location>
</feature>